<feature type="transmembrane region" description="Helical" evidence="6">
    <location>
        <begin position="260"/>
        <end position="277"/>
    </location>
</feature>
<evidence type="ECO:0000256" key="1">
    <source>
        <dbReference type="ARBA" id="ARBA00004141"/>
    </source>
</evidence>
<keyword evidence="8" id="KW-1185">Reference proteome</keyword>
<dbReference type="RefSeq" id="WP_115458035.1">
    <property type="nucleotide sequence ID" value="NZ_QRAP01000003.1"/>
</dbReference>
<feature type="transmembrane region" description="Helical" evidence="6">
    <location>
        <begin position="379"/>
        <end position="396"/>
    </location>
</feature>
<reference evidence="7 8" key="1">
    <citation type="submission" date="2018-07" db="EMBL/GenBank/DDBJ databases">
        <title>Genomic Encyclopedia of Type Strains, Phase IV (KMG-IV): sequencing the most valuable type-strain genomes for metagenomic binning, comparative biology and taxonomic classification.</title>
        <authorList>
            <person name="Goeker M."/>
        </authorList>
    </citation>
    <scope>NUCLEOTIDE SEQUENCE [LARGE SCALE GENOMIC DNA]</scope>
    <source>
        <strain evidence="7 8">DSM 103736</strain>
    </source>
</reference>
<dbReference type="PANTHER" id="PTHR10283">
    <property type="entry name" value="SOLUTE CARRIER FAMILY 13 MEMBER"/>
    <property type="match status" value="1"/>
</dbReference>
<dbReference type="AlphaFoldDB" id="A0A370QUD5"/>
<keyword evidence="2" id="KW-0813">Transport</keyword>
<dbReference type="GO" id="GO:0005886">
    <property type="term" value="C:plasma membrane"/>
    <property type="evidence" value="ECO:0007669"/>
    <property type="project" value="TreeGrafter"/>
</dbReference>
<dbReference type="NCBIfam" id="TIGR00785">
    <property type="entry name" value="dass"/>
    <property type="match status" value="1"/>
</dbReference>
<dbReference type="InterPro" id="IPR031312">
    <property type="entry name" value="Na/sul_symport_CS"/>
</dbReference>
<feature type="transmembrane region" description="Helical" evidence="6">
    <location>
        <begin position="147"/>
        <end position="166"/>
    </location>
</feature>
<dbReference type="CDD" id="cd01115">
    <property type="entry name" value="SLC13_permease"/>
    <property type="match status" value="1"/>
</dbReference>
<dbReference type="Proteomes" id="UP000254848">
    <property type="component" value="Unassembled WGS sequence"/>
</dbReference>
<comment type="subcellular location">
    <subcellularLocation>
        <location evidence="1">Membrane</location>
        <topology evidence="1">Multi-pass membrane protein</topology>
    </subcellularLocation>
</comment>
<feature type="transmembrane region" description="Helical" evidence="6">
    <location>
        <begin position="51"/>
        <end position="80"/>
    </location>
</feature>
<feature type="transmembrane region" description="Helical" evidence="6">
    <location>
        <begin position="283"/>
        <end position="306"/>
    </location>
</feature>
<feature type="transmembrane region" description="Helical" evidence="6">
    <location>
        <begin position="348"/>
        <end position="372"/>
    </location>
</feature>
<evidence type="ECO:0000256" key="4">
    <source>
        <dbReference type="ARBA" id="ARBA00022989"/>
    </source>
</evidence>
<feature type="transmembrane region" description="Helical" evidence="6">
    <location>
        <begin position="441"/>
        <end position="461"/>
    </location>
</feature>
<keyword evidence="3 6" id="KW-0812">Transmembrane</keyword>
<protein>
    <submittedName>
        <fullName evidence="7">Sodium-dependent dicarboxylate transporter 2/3/5</fullName>
    </submittedName>
</protein>
<comment type="caution">
    <text evidence="7">The sequence shown here is derived from an EMBL/GenBank/DDBJ whole genome shotgun (WGS) entry which is preliminary data.</text>
</comment>
<name>A0A370QUD5_9GAMM</name>
<dbReference type="Pfam" id="PF00939">
    <property type="entry name" value="Na_sulph_symp"/>
    <property type="match status" value="1"/>
</dbReference>
<gene>
    <name evidence="7" type="ORF">C8D90_103243</name>
</gene>
<dbReference type="InterPro" id="IPR001898">
    <property type="entry name" value="SLC13A/DASS"/>
</dbReference>
<dbReference type="PROSITE" id="PS01271">
    <property type="entry name" value="NA_SULFATE"/>
    <property type="match status" value="1"/>
</dbReference>
<evidence type="ECO:0000256" key="3">
    <source>
        <dbReference type="ARBA" id="ARBA00022692"/>
    </source>
</evidence>
<keyword evidence="4 6" id="KW-1133">Transmembrane helix</keyword>
<feature type="transmembrane region" description="Helical" evidence="6">
    <location>
        <begin position="92"/>
        <end position="111"/>
    </location>
</feature>
<sequence length="462" mass="49668">MNKNDLAPLPINTKEWFFSRNSLIILLDIILFIVLYNTLPYEPKIVLGLSMLIFIAILWLTEALHVTVTAIIVPVMAVLLDVFSTQAALNNFANSTIFLFLGGFALAAAMHTQGLDKVIADKVLVLARGKLSMAIFMLFGVTAALSMWISNTATAAMMMPLVLGVLSKVDSKSSHSTYVFVLLGIAYSASIGGIATIVGSPPNAIAAAEVGLTFVEWMKFGLPATIVLLPVAVIILYVVFKPDLKGEFELNHQPVKWDKGKVVTLGIFGTTVFFWIFSSPINAMLGGFKAFDTIVALCAIILVNFARVVHWKDVEKTADWGVLLLFGGGICLSNVLKETGTSLFLANQISAMVADMGIFVVILVIATFVVFLTEFASNTASAALLIPVFAGVAEAFGLSPVILAVLIAIAASCAFMLPVATPPNAIVFATGHIKQREMMKVGMYLNIACIIILTGFSMLFWV</sequence>
<accession>A0A370QUD5</accession>
<feature type="transmembrane region" description="Helical" evidence="6">
    <location>
        <begin position="220"/>
        <end position="240"/>
    </location>
</feature>
<feature type="transmembrane region" description="Helical" evidence="6">
    <location>
        <begin position="178"/>
        <end position="200"/>
    </location>
</feature>
<keyword evidence="5 6" id="KW-0472">Membrane</keyword>
<dbReference type="GO" id="GO:0015141">
    <property type="term" value="F:succinate transmembrane transporter activity"/>
    <property type="evidence" value="ECO:0007669"/>
    <property type="project" value="UniProtKB-ARBA"/>
</dbReference>
<feature type="transmembrane region" description="Helical" evidence="6">
    <location>
        <begin position="402"/>
        <end position="420"/>
    </location>
</feature>
<feature type="transmembrane region" description="Helical" evidence="6">
    <location>
        <begin position="20"/>
        <end position="39"/>
    </location>
</feature>
<dbReference type="EMBL" id="QRAP01000003">
    <property type="protein sequence ID" value="RDK92850.1"/>
    <property type="molecule type" value="Genomic_DNA"/>
</dbReference>
<organism evidence="7 8">
    <name type="scientific">Enterobacillus tribolii</name>
    <dbReference type="NCBI Taxonomy" id="1487935"/>
    <lineage>
        <taxon>Bacteria</taxon>
        <taxon>Pseudomonadati</taxon>
        <taxon>Pseudomonadota</taxon>
        <taxon>Gammaproteobacteria</taxon>
        <taxon>Enterobacterales</taxon>
        <taxon>Hafniaceae</taxon>
        <taxon>Enterobacillus</taxon>
    </lineage>
</organism>
<evidence type="ECO:0000256" key="6">
    <source>
        <dbReference type="SAM" id="Phobius"/>
    </source>
</evidence>
<dbReference type="OrthoDB" id="9766267at2"/>
<evidence type="ECO:0000313" key="8">
    <source>
        <dbReference type="Proteomes" id="UP000254848"/>
    </source>
</evidence>
<proteinExistence type="predicted"/>
<evidence type="ECO:0000256" key="5">
    <source>
        <dbReference type="ARBA" id="ARBA00023136"/>
    </source>
</evidence>
<evidence type="ECO:0000313" key="7">
    <source>
        <dbReference type="EMBL" id="RDK92850.1"/>
    </source>
</evidence>
<feature type="transmembrane region" description="Helical" evidence="6">
    <location>
        <begin position="318"/>
        <end position="336"/>
    </location>
</feature>
<evidence type="ECO:0000256" key="2">
    <source>
        <dbReference type="ARBA" id="ARBA00022448"/>
    </source>
</evidence>
<dbReference type="PANTHER" id="PTHR10283:SF82">
    <property type="entry name" value="SOLUTE CARRIER FAMILY 13 MEMBER 2"/>
    <property type="match status" value="1"/>
</dbReference>